<organism evidence="4 5">
    <name type="scientific">Flaviaesturariibacter amylovorans</name>
    <dbReference type="NCBI Taxonomy" id="1084520"/>
    <lineage>
        <taxon>Bacteria</taxon>
        <taxon>Pseudomonadati</taxon>
        <taxon>Bacteroidota</taxon>
        <taxon>Chitinophagia</taxon>
        <taxon>Chitinophagales</taxon>
        <taxon>Chitinophagaceae</taxon>
        <taxon>Flaviaestuariibacter</taxon>
    </lineage>
</organism>
<dbReference type="InterPro" id="IPR011048">
    <property type="entry name" value="Haem_d1_sf"/>
</dbReference>
<keyword evidence="5" id="KW-1185">Reference proteome</keyword>
<dbReference type="Pfam" id="PF10282">
    <property type="entry name" value="Lactonase"/>
    <property type="match status" value="1"/>
</dbReference>
<feature type="signal peptide" evidence="3">
    <location>
        <begin position="1"/>
        <end position="19"/>
    </location>
</feature>
<keyword evidence="3" id="KW-0732">Signal</keyword>
<evidence type="ECO:0000313" key="4">
    <source>
        <dbReference type="EMBL" id="GAA4326361.1"/>
    </source>
</evidence>
<evidence type="ECO:0000313" key="5">
    <source>
        <dbReference type="Proteomes" id="UP001501725"/>
    </source>
</evidence>
<dbReference type="PANTHER" id="PTHR30344:SF1">
    <property type="entry name" value="6-PHOSPHOGLUCONOLACTONASE"/>
    <property type="match status" value="1"/>
</dbReference>
<gene>
    <name evidence="4" type="ORF">GCM10023184_14970</name>
</gene>
<reference evidence="5" key="1">
    <citation type="journal article" date="2019" name="Int. J. Syst. Evol. Microbiol.">
        <title>The Global Catalogue of Microorganisms (GCM) 10K type strain sequencing project: providing services to taxonomists for standard genome sequencing and annotation.</title>
        <authorList>
            <consortium name="The Broad Institute Genomics Platform"/>
            <consortium name="The Broad Institute Genome Sequencing Center for Infectious Disease"/>
            <person name="Wu L."/>
            <person name="Ma J."/>
        </authorList>
    </citation>
    <scope>NUCLEOTIDE SEQUENCE [LARGE SCALE GENOMIC DNA]</scope>
    <source>
        <strain evidence="5">JCM 17919</strain>
    </source>
</reference>
<dbReference type="Gene3D" id="2.130.10.10">
    <property type="entry name" value="YVTN repeat-like/Quinoprotein amine dehydrogenase"/>
    <property type="match status" value="1"/>
</dbReference>
<dbReference type="RefSeq" id="WP_345254764.1">
    <property type="nucleotide sequence ID" value="NZ_BAABGY010000006.1"/>
</dbReference>
<comment type="caution">
    <text evidence="4">The sequence shown here is derived from an EMBL/GenBank/DDBJ whole genome shotgun (WGS) entry which is preliminary data.</text>
</comment>
<dbReference type="InterPro" id="IPR050282">
    <property type="entry name" value="Cycloisomerase_2"/>
</dbReference>
<name>A0ABP8GLR0_9BACT</name>
<dbReference type="SUPFAM" id="SSF51004">
    <property type="entry name" value="C-terminal (heme d1) domain of cytochrome cd1-nitrite reductase"/>
    <property type="match status" value="1"/>
</dbReference>
<evidence type="ECO:0000256" key="1">
    <source>
        <dbReference type="ARBA" id="ARBA00005564"/>
    </source>
</evidence>
<protein>
    <submittedName>
        <fullName evidence="4">Lactonase family protein</fullName>
    </submittedName>
</protein>
<dbReference type="InterPro" id="IPR015943">
    <property type="entry name" value="WD40/YVTN_repeat-like_dom_sf"/>
</dbReference>
<accession>A0ABP8GLR0</accession>
<keyword evidence="2" id="KW-0313">Glucose metabolism</keyword>
<keyword evidence="2" id="KW-0119">Carbohydrate metabolism</keyword>
<sequence length="371" mass="39509">MKNALLLLAFAGFSAKGLAQTKTTTLLVGTYTHKGHSTGIYTFSFNPADAATAPIDSAKASNPSFLVPAPNGRYVYAVNEDGKADGGGRLSAFRLDKGRLSFINSVPSQGDHPCYVMVDEKGRNVVVGNYSSGTVALFGVAPDGGVSESLVSFNHTGSGPNKARQEAPHVHATVLSPDGDYVLVPDLGTDKVVIYRISSKNSRLDALDRSVALTPGSGPRHLDFHPNGKWAYVTQELTGTVSAFRYGKGKLEHLQEISLLADSSRKGSSADIHVSPDGKYLYASNRNPTNHLAIFRIDQSTGQLTPVGHQPTGGLVPRNFSFSPDGAWLLVANQESDSITVFKVDKVTGLLTDTGKRVAVPSPVCLQWVEK</sequence>
<evidence type="ECO:0000256" key="3">
    <source>
        <dbReference type="SAM" id="SignalP"/>
    </source>
</evidence>
<comment type="similarity">
    <text evidence="1">Belongs to the cycloisomerase 2 family.</text>
</comment>
<evidence type="ECO:0000256" key="2">
    <source>
        <dbReference type="ARBA" id="ARBA00022526"/>
    </source>
</evidence>
<dbReference type="PANTHER" id="PTHR30344">
    <property type="entry name" value="6-PHOSPHOGLUCONOLACTONASE-RELATED"/>
    <property type="match status" value="1"/>
</dbReference>
<proteinExistence type="inferred from homology"/>
<feature type="chain" id="PRO_5046728074" evidence="3">
    <location>
        <begin position="20"/>
        <end position="371"/>
    </location>
</feature>
<dbReference type="Proteomes" id="UP001501725">
    <property type="component" value="Unassembled WGS sequence"/>
</dbReference>
<dbReference type="InterPro" id="IPR019405">
    <property type="entry name" value="Lactonase_7-beta_prop"/>
</dbReference>
<dbReference type="EMBL" id="BAABGY010000006">
    <property type="protein sequence ID" value="GAA4326361.1"/>
    <property type="molecule type" value="Genomic_DNA"/>
</dbReference>